<dbReference type="EMBL" id="AZMM01007744">
    <property type="protein sequence ID" value="ETJ38116.1"/>
    <property type="molecule type" value="Genomic_DNA"/>
</dbReference>
<dbReference type="InterPro" id="IPR036976">
    <property type="entry name" value="RimM_N_sf"/>
</dbReference>
<dbReference type="AlphaFoldDB" id="W1Y6T8"/>
<dbReference type="InterPro" id="IPR009000">
    <property type="entry name" value="Transl_B-barrel_sf"/>
</dbReference>
<feature type="non-terminal residue" evidence="2">
    <location>
        <position position="50"/>
    </location>
</feature>
<reference evidence="2" key="1">
    <citation type="submission" date="2013-12" db="EMBL/GenBank/DDBJ databases">
        <title>A Varibaculum cambriense genome reconstructed from a premature infant gut community with otherwise low bacterial novelty that shifts toward anaerobic metabolism during the third week of life.</title>
        <authorList>
            <person name="Brown C.T."/>
            <person name="Sharon I."/>
            <person name="Thomas B.C."/>
            <person name="Castelle C.J."/>
            <person name="Morowitz M.J."/>
            <person name="Banfield J.F."/>
        </authorList>
    </citation>
    <scope>NUCLEOTIDE SEQUENCE</scope>
</reference>
<evidence type="ECO:0000259" key="1">
    <source>
        <dbReference type="Pfam" id="PF01782"/>
    </source>
</evidence>
<dbReference type="Gene3D" id="2.40.30.60">
    <property type="entry name" value="RimM"/>
    <property type="match status" value="1"/>
</dbReference>
<accession>W1Y6T8</accession>
<gene>
    <name evidence="2" type="ORF">Q604_UNBC07744G0002</name>
</gene>
<name>W1Y6T8_9ZZZZ</name>
<dbReference type="SUPFAM" id="SSF50447">
    <property type="entry name" value="Translation proteins"/>
    <property type="match status" value="1"/>
</dbReference>
<dbReference type="InterPro" id="IPR002676">
    <property type="entry name" value="RimM_N"/>
</dbReference>
<protein>
    <submittedName>
        <fullName evidence="2">Ribosome maturation factor RimM</fullName>
    </submittedName>
</protein>
<comment type="caution">
    <text evidence="2">The sequence shown here is derived from an EMBL/GenBank/DDBJ whole genome shotgun (WGS) entry which is preliminary data.</text>
</comment>
<evidence type="ECO:0000313" key="2">
    <source>
        <dbReference type="EMBL" id="ETJ38116.1"/>
    </source>
</evidence>
<dbReference type="Pfam" id="PF01782">
    <property type="entry name" value="RimM"/>
    <property type="match status" value="1"/>
</dbReference>
<sequence>MMSKQLTAQAPVDPIVLGKMGSSYGIRGWLRVFSSTEDAESIFDYQPWFI</sequence>
<proteinExistence type="predicted"/>
<feature type="domain" description="RimM N-terminal" evidence="1">
    <location>
        <begin position="16"/>
        <end position="50"/>
    </location>
</feature>
<dbReference type="GO" id="GO:0006364">
    <property type="term" value="P:rRNA processing"/>
    <property type="evidence" value="ECO:0007669"/>
    <property type="project" value="InterPro"/>
</dbReference>
<organism evidence="2">
    <name type="scientific">human gut metagenome</name>
    <dbReference type="NCBI Taxonomy" id="408170"/>
    <lineage>
        <taxon>unclassified sequences</taxon>
        <taxon>metagenomes</taxon>
        <taxon>organismal metagenomes</taxon>
    </lineage>
</organism>